<dbReference type="PRINTS" id="PR01950">
    <property type="entry name" value="LANCSUPER"/>
</dbReference>
<dbReference type="InterPro" id="IPR007822">
    <property type="entry name" value="LANC-like"/>
</dbReference>
<organism evidence="2 3">
    <name type="scientific">Sphingobacterium detergens</name>
    <dbReference type="NCBI Taxonomy" id="1145106"/>
    <lineage>
        <taxon>Bacteria</taxon>
        <taxon>Pseudomonadati</taxon>
        <taxon>Bacteroidota</taxon>
        <taxon>Sphingobacteriia</taxon>
        <taxon>Sphingobacteriales</taxon>
        <taxon>Sphingobacteriaceae</taxon>
        <taxon>Sphingobacterium</taxon>
    </lineage>
</organism>
<sequence length="648" mass="73012">MTTLFNSTQRQRLTEHLEQVTQHILQACRQHQSGLYWLSPYYTSETTYDFKVTTDLFQGNSGIALFFLARYSYSGSQADLHIAQRTMDFVSDHLEQNSPQGFGLFTGLSGVIYTYIRLFELGGGQQYLDRAYALALTYQDQLVRQTIKADLLSGYSGSLFVLTLLQHYHPEPALIKLIQELIDRLVAEARPSEKGLKWDYNQSKSAYDSLTGFSHGASGIAYILLEVAEYFDNKALLYLAEEALLYEMQYFHADFDNWLDLRLGSHRLQTANIQHWELKNFLPHIQELNSWAHGAAGIGLARLAAWRATGKTVYLDQCRNIAKKCSTTILRADRQDYTVCSGYAGLLSFMRDYPHTAQEYSGELLLHVIDKAQLQYQTTGSYNSYISAGRDDYGLLSGAAGIGYSILQLLDSDMSSIFCPSLPPPHKSIQQAIKLNLRDLQRGLLKKYYPLTLQQLEEQPAMRKILDQENGLHDFENSLTEQLLQADPAPSLQAVFALEQTQNKLWKQHKGHLCYSKKNAYIKSKIQQLTDGKMLDLSPHSLMLADHVSLYLLDEALRGALALPSDKLAVLFIADEWGVSSSYIGLISMLIVQQVENTPLTGALLCDQVSNKLRSMIGELDADHSLKAHISAQIRLLFESGILTTVDV</sequence>
<dbReference type="InterPro" id="IPR012341">
    <property type="entry name" value="6hp_glycosidase-like_sf"/>
</dbReference>
<accession>A0A420BKM5</accession>
<evidence type="ECO:0000313" key="2">
    <source>
        <dbReference type="EMBL" id="RKE57165.1"/>
    </source>
</evidence>
<dbReference type="Gene3D" id="1.50.10.10">
    <property type="match status" value="1"/>
</dbReference>
<dbReference type="PRINTS" id="PR01955">
    <property type="entry name" value="LANCFRANKIA"/>
</dbReference>
<dbReference type="SUPFAM" id="SSF158745">
    <property type="entry name" value="LanC-like"/>
    <property type="match status" value="1"/>
</dbReference>
<evidence type="ECO:0000313" key="3">
    <source>
        <dbReference type="Proteomes" id="UP000286246"/>
    </source>
</evidence>
<dbReference type="GO" id="GO:0046872">
    <property type="term" value="F:metal ion binding"/>
    <property type="evidence" value="ECO:0007669"/>
    <property type="project" value="UniProtKB-KW"/>
</dbReference>
<comment type="caution">
    <text evidence="2">The sequence shown here is derived from an EMBL/GenBank/DDBJ whole genome shotgun (WGS) entry which is preliminary data.</text>
</comment>
<proteinExistence type="predicted"/>
<keyword evidence="1" id="KW-0479">Metal-binding</keyword>
<dbReference type="RefSeq" id="WP_120258747.1">
    <property type="nucleotide sequence ID" value="NZ_RAPY01000001.1"/>
</dbReference>
<dbReference type="AlphaFoldDB" id="A0A420BKM5"/>
<dbReference type="Proteomes" id="UP000286246">
    <property type="component" value="Unassembled WGS sequence"/>
</dbReference>
<feature type="binding site" evidence="1">
    <location>
        <position position="340"/>
    </location>
    <ligand>
        <name>Zn(2+)</name>
        <dbReference type="ChEBI" id="CHEBI:29105"/>
    </ligand>
</feature>
<dbReference type="Pfam" id="PF05147">
    <property type="entry name" value="LANC_like"/>
    <property type="match status" value="1"/>
</dbReference>
<dbReference type="GO" id="GO:0031179">
    <property type="term" value="P:peptide modification"/>
    <property type="evidence" value="ECO:0007669"/>
    <property type="project" value="InterPro"/>
</dbReference>
<dbReference type="EMBL" id="RAPY01000001">
    <property type="protein sequence ID" value="RKE57165.1"/>
    <property type="molecule type" value="Genomic_DNA"/>
</dbReference>
<keyword evidence="3" id="KW-1185">Reference proteome</keyword>
<dbReference type="SMART" id="SM01260">
    <property type="entry name" value="LANC_like"/>
    <property type="match status" value="1"/>
</dbReference>
<gene>
    <name evidence="2" type="ORF">DFQ12_2043</name>
</gene>
<dbReference type="GO" id="GO:0005975">
    <property type="term" value="P:carbohydrate metabolic process"/>
    <property type="evidence" value="ECO:0007669"/>
    <property type="project" value="InterPro"/>
</dbReference>
<keyword evidence="1" id="KW-0862">Zinc</keyword>
<reference evidence="2 3" key="1">
    <citation type="submission" date="2018-09" db="EMBL/GenBank/DDBJ databases">
        <title>Genomic Encyclopedia of Type Strains, Phase III (KMG-III): the genomes of soil and plant-associated and newly described type strains.</title>
        <authorList>
            <person name="Whitman W."/>
        </authorList>
    </citation>
    <scope>NUCLEOTIDE SEQUENCE [LARGE SCALE GENOMIC DNA]</scope>
    <source>
        <strain evidence="2 3">CECT 7938</strain>
    </source>
</reference>
<name>A0A420BKM5_SPHD1</name>
<protein>
    <submittedName>
        <fullName evidence="2">Lanthionine synthetase-like protein</fullName>
    </submittedName>
</protein>
<evidence type="ECO:0000256" key="1">
    <source>
        <dbReference type="PIRSR" id="PIRSR607822-1"/>
    </source>
</evidence>
<dbReference type="OrthoDB" id="9148343at2"/>